<feature type="transmembrane region" description="Helical" evidence="9">
    <location>
        <begin position="51"/>
        <end position="74"/>
    </location>
</feature>
<dbReference type="GO" id="GO:0000155">
    <property type="term" value="F:phosphorelay sensor kinase activity"/>
    <property type="evidence" value="ECO:0007669"/>
    <property type="project" value="InterPro"/>
</dbReference>
<evidence type="ECO:0000313" key="11">
    <source>
        <dbReference type="EMBL" id="MEB3429893.1"/>
    </source>
</evidence>
<evidence type="ECO:0000256" key="8">
    <source>
        <dbReference type="ARBA" id="ARBA00023012"/>
    </source>
</evidence>
<dbReference type="GO" id="GO:0005524">
    <property type="term" value="F:ATP binding"/>
    <property type="evidence" value="ECO:0007669"/>
    <property type="project" value="UniProtKB-KW"/>
</dbReference>
<dbReference type="Gene3D" id="1.20.5.1930">
    <property type="match status" value="1"/>
</dbReference>
<dbReference type="Proteomes" id="UP001357733">
    <property type="component" value="Unassembled WGS sequence"/>
</dbReference>
<keyword evidence="4" id="KW-0808">Transferase</keyword>
<evidence type="ECO:0000256" key="7">
    <source>
        <dbReference type="ARBA" id="ARBA00022840"/>
    </source>
</evidence>
<dbReference type="InterPro" id="IPR036890">
    <property type="entry name" value="HATPase_C_sf"/>
</dbReference>
<accession>A0AAW9MQK9</accession>
<keyword evidence="9" id="KW-0812">Transmembrane</keyword>
<organism evidence="11 12">
    <name type="scientific">Citroniella saccharovorans</name>
    <dbReference type="NCBI Taxonomy" id="2053367"/>
    <lineage>
        <taxon>Bacteria</taxon>
        <taxon>Bacillati</taxon>
        <taxon>Bacillota</taxon>
        <taxon>Tissierellia</taxon>
        <taxon>Tissierellales</taxon>
        <taxon>Peptoniphilaceae</taxon>
        <taxon>Citroniella</taxon>
    </lineage>
</organism>
<keyword evidence="12" id="KW-1185">Reference proteome</keyword>
<dbReference type="EMBL" id="JAYKOT010000003">
    <property type="protein sequence ID" value="MEB3429893.1"/>
    <property type="molecule type" value="Genomic_DNA"/>
</dbReference>
<evidence type="ECO:0000259" key="10">
    <source>
        <dbReference type="Pfam" id="PF07730"/>
    </source>
</evidence>
<evidence type="ECO:0000256" key="4">
    <source>
        <dbReference type="ARBA" id="ARBA00022679"/>
    </source>
</evidence>
<dbReference type="RefSeq" id="WP_324620048.1">
    <property type="nucleotide sequence ID" value="NZ_JAYKOT010000003.1"/>
</dbReference>
<feature type="transmembrane region" description="Helical" evidence="9">
    <location>
        <begin position="5"/>
        <end position="21"/>
    </location>
</feature>
<dbReference type="PANTHER" id="PTHR24421:SF10">
    <property type="entry name" value="NITRATE_NITRITE SENSOR PROTEIN NARQ"/>
    <property type="match status" value="1"/>
</dbReference>
<dbReference type="InterPro" id="IPR011712">
    <property type="entry name" value="Sig_transdc_His_kin_sub3_dim/P"/>
</dbReference>
<feature type="transmembrane region" description="Helical" evidence="9">
    <location>
        <begin position="27"/>
        <end position="44"/>
    </location>
</feature>
<keyword evidence="9" id="KW-1133">Transmembrane helix</keyword>
<evidence type="ECO:0000256" key="9">
    <source>
        <dbReference type="SAM" id="Phobius"/>
    </source>
</evidence>
<keyword evidence="6 11" id="KW-0418">Kinase</keyword>
<dbReference type="Pfam" id="PF07730">
    <property type="entry name" value="HisKA_3"/>
    <property type="match status" value="1"/>
</dbReference>
<sequence>MKKNFSIIVVFMFCFYFIDKFNNFFESQIYFALGIIIALLAYLIDKKRVYISIYVFLLILSLKFQSILFFSPLIFLQAEKFDDISLLTFLPILIINFFIYSDMFLETCLMNMLAIYFFYSNRERNILYNNYKEYFKKNSKAAQELNRINLSLISLSNDKIESAILSERNRIARDIHDGIGHKITRSIIQLGALQILEKDKEKKAQLGLINSNLKETMDDIRKSVHSIVDEDLDLENELKKIVNGYIDLEIVFSYKSTYSFSLNEKYSIIYIIKEALNNVRKHSNSNFVTLSIREVELFNFILIKDSGKNIKIKDEGIGLYSIASRVEKMGGSFEYTIEDGFRIFIALKKGRK</sequence>
<keyword evidence="7" id="KW-0067">ATP-binding</keyword>
<dbReference type="AlphaFoldDB" id="A0AAW9MQK9"/>
<evidence type="ECO:0000256" key="3">
    <source>
        <dbReference type="ARBA" id="ARBA00022553"/>
    </source>
</evidence>
<keyword evidence="8" id="KW-0902">Two-component regulatory system</keyword>
<feature type="domain" description="Signal transduction histidine kinase subgroup 3 dimerisation and phosphoacceptor" evidence="10">
    <location>
        <begin position="167"/>
        <end position="227"/>
    </location>
</feature>
<dbReference type="EC" id="2.7.13.3" evidence="2"/>
<dbReference type="PANTHER" id="PTHR24421">
    <property type="entry name" value="NITRATE/NITRITE SENSOR PROTEIN NARX-RELATED"/>
    <property type="match status" value="1"/>
</dbReference>
<name>A0AAW9MQK9_9FIRM</name>
<feature type="transmembrane region" description="Helical" evidence="9">
    <location>
        <begin position="86"/>
        <end position="119"/>
    </location>
</feature>
<keyword evidence="9" id="KW-0472">Membrane</keyword>
<keyword evidence="3" id="KW-0597">Phosphoprotein</keyword>
<evidence type="ECO:0000313" key="12">
    <source>
        <dbReference type="Proteomes" id="UP001357733"/>
    </source>
</evidence>
<evidence type="ECO:0000256" key="2">
    <source>
        <dbReference type="ARBA" id="ARBA00012438"/>
    </source>
</evidence>
<proteinExistence type="predicted"/>
<comment type="caution">
    <text evidence="11">The sequence shown here is derived from an EMBL/GenBank/DDBJ whole genome shotgun (WGS) entry which is preliminary data.</text>
</comment>
<evidence type="ECO:0000256" key="5">
    <source>
        <dbReference type="ARBA" id="ARBA00022741"/>
    </source>
</evidence>
<dbReference type="GO" id="GO:0046983">
    <property type="term" value="F:protein dimerization activity"/>
    <property type="evidence" value="ECO:0007669"/>
    <property type="project" value="InterPro"/>
</dbReference>
<comment type="catalytic activity">
    <reaction evidence="1">
        <text>ATP + protein L-histidine = ADP + protein N-phospho-L-histidine.</text>
        <dbReference type="EC" id="2.7.13.3"/>
    </reaction>
</comment>
<gene>
    <name evidence="11" type="ORF">VLK81_07720</name>
</gene>
<dbReference type="Gene3D" id="3.30.565.10">
    <property type="entry name" value="Histidine kinase-like ATPase, C-terminal domain"/>
    <property type="match status" value="1"/>
</dbReference>
<dbReference type="InterPro" id="IPR050482">
    <property type="entry name" value="Sensor_HK_TwoCompSys"/>
</dbReference>
<evidence type="ECO:0000256" key="6">
    <source>
        <dbReference type="ARBA" id="ARBA00022777"/>
    </source>
</evidence>
<dbReference type="GO" id="GO:0016020">
    <property type="term" value="C:membrane"/>
    <property type="evidence" value="ECO:0007669"/>
    <property type="project" value="InterPro"/>
</dbReference>
<reference evidence="11 12" key="1">
    <citation type="submission" date="2024-01" db="EMBL/GenBank/DDBJ databases">
        <title>Complete genome sequence of Citroniella saccharovorans strain M6.X9, isolated from human fecal sample.</title>
        <authorList>
            <person name="Cheng G."/>
            <person name="Westerholm M."/>
            <person name="Schnurer A."/>
        </authorList>
    </citation>
    <scope>NUCLEOTIDE SEQUENCE [LARGE SCALE GENOMIC DNA]</scope>
    <source>
        <strain evidence="11 12">DSM 29873</strain>
    </source>
</reference>
<dbReference type="SUPFAM" id="SSF55874">
    <property type="entry name" value="ATPase domain of HSP90 chaperone/DNA topoisomerase II/histidine kinase"/>
    <property type="match status" value="1"/>
</dbReference>
<keyword evidence="5" id="KW-0547">Nucleotide-binding</keyword>
<evidence type="ECO:0000256" key="1">
    <source>
        <dbReference type="ARBA" id="ARBA00000085"/>
    </source>
</evidence>
<protein>
    <recommendedName>
        <fullName evidence="2">histidine kinase</fullName>
        <ecNumber evidence="2">2.7.13.3</ecNumber>
    </recommendedName>
</protein>